<evidence type="ECO:0000313" key="2">
    <source>
        <dbReference type="EMBL" id="KFE72456.1"/>
    </source>
</evidence>
<gene>
    <name evidence="2" type="ORF">DB31_0719</name>
</gene>
<dbReference type="AlphaFoldDB" id="A0A085WXP3"/>
<feature type="transmembrane region" description="Helical" evidence="1">
    <location>
        <begin position="61"/>
        <end position="82"/>
    </location>
</feature>
<comment type="caution">
    <text evidence="2">The sequence shown here is derived from an EMBL/GenBank/DDBJ whole genome shotgun (WGS) entry which is preliminary data.</text>
</comment>
<dbReference type="EMBL" id="JMCB01000001">
    <property type="protein sequence ID" value="KFE72456.1"/>
    <property type="molecule type" value="Genomic_DNA"/>
</dbReference>
<keyword evidence="1" id="KW-0472">Membrane</keyword>
<evidence type="ECO:0000313" key="3">
    <source>
        <dbReference type="Proteomes" id="UP000028725"/>
    </source>
</evidence>
<feature type="transmembrane region" description="Helical" evidence="1">
    <location>
        <begin position="88"/>
        <end position="104"/>
    </location>
</feature>
<accession>A0A085WXP3</accession>
<dbReference type="Proteomes" id="UP000028725">
    <property type="component" value="Unassembled WGS sequence"/>
</dbReference>
<keyword evidence="3" id="KW-1185">Reference proteome</keyword>
<keyword evidence="1" id="KW-1133">Transmembrane helix</keyword>
<feature type="transmembrane region" description="Helical" evidence="1">
    <location>
        <begin position="34"/>
        <end position="54"/>
    </location>
</feature>
<dbReference type="STRING" id="394096.DB31_0719"/>
<sequence length="105" mass="10535">MLLSLLGATAFYFAAAVPARSGGRWQQVLHRNRVGVRAAGASLLAAGAVAGGVAQGWGAGLTVVALVLMLTLSLLALCTPLWPRGTLGAVQLTALALVVAWLGGS</sequence>
<evidence type="ECO:0000256" key="1">
    <source>
        <dbReference type="SAM" id="Phobius"/>
    </source>
</evidence>
<reference evidence="2 3" key="1">
    <citation type="submission" date="2014-04" db="EMBL/GenBank/DDBJ databases">
        <title>Genome assembly of Hyalangium minutum DSM 14724.</title>
        <authorList>
            <person name="Sharma G."/>
            <person name="Subramanian S."/>
        </authorList>
    </citation>
    <scope>NUCLEOTIDE SEQUENCE [LARGE SCALE GENOMIC DNA]</scope>
    <source>
        <strain evidence="2 3">DSM 14724</strain>
    </source>
</reference>
<organism evidence="2 3">
    <name type="scientific">Hyalangium minutum</name>
    <dbReference type="NCBI Taxonomy" id="394096"/>
    <lineage>
        <taxon>Bacteria</taxon>
        <taxon>Pseudomonadati</taxon>
        <taxon>Myxococcota</taxon>
        <taxon>Myxococcia</taxon>
        <taxon>Myxococcales</taxon>
        <taxon>Cystobacterineae</taxon>
        <taxon>Archangiaceae</taxon>
        <taxon>Hyalangium</taxon>
    </lineage>
</organism>
<protein>
    <recommendedName>
        <fullName evidence="4">DUF3325 domain-containing protein</fullName>
    </recommendedName>
</protein>
<evidence type="ECO:0008006" key="4">
    <source>
        <dbReference type="Google" id="ProtNLM"/>
    </source>
</evidence>
<proteinExistence type="predicted"/>
<keyword evidence="1" id="KW-0812">Transmembrane</keyword>
<name>A0A085WXP3_9BACT</name>